<feature type="transmembrane region" description="Helical" evidence="3">
    <location>
        <begin position="9"/>
        <end position="26"/>
    </location>
</feature>
<feature type="transmembrane region" description="Helical" evidence="3">
    <location>
        <begin position="222"/>
        <end position="242"/>
    </location>
</feature>
<dbReference type="EMBL" id="JAWWMZ010000001">
    <property type="protein sequence ID" value="MDX4951952.1"/>
    <property type="molecule type" value="Genomic_DNA"/>
</dbReference>
<evidence type="ECO:0000256" key="1">
    <source>
        <dbReference type="ARBA" id="ARBA00022737"/>
    </source>
</evidence>
<feature type="transmembrane region" description="Helical" evidence="3">
    <location>
        <begin position="356"/>
        <end position="379"/>
    </location>
</feature>
<dbReference type="Proteomes" id="UP001287445">
    <property type="component" value="Unassembled WGS sequence"/>
</dbReference>
<feature type="transmembrane region" description="Helical" evidence="3">
    <location>
        <begin position="301"/>
        <end position="319"/>
    </location>
</feature>
<accession>A0AAJ2QYA5</accession>
<feature type="transmembrane region" description="Helical" evidence="3">
    <location>
        <begin position="177"/>
        <end position="202"/>
    </location>
</feature>
<feature type="transmembrane region" description="Helical" evidence="3">
    <location>
        <begin position="145"/>
        <end position="165"/>
    </location>
</feature>
<feature type="transmembrane region" description="Helical" evidence="3">
    <location>
        <begin position="122"/>
        <end position="139"/>
    </location>
</feature>
<dbReference type="PANTHER" id="PTHR44227:SF3">
    <property type="entry name" value="PROTEIN O-MANNOSYL-TRANSFERASE TMTC4"/>
    <property type="match status" value="1"/>
</dbReference>
<keyword evidence="1" id="KW-0677">Repeat</keyword>
<dbReference type="SUPFAM" id="SSF48452">
    <property type="entry name" value="TPR-like"/>
    <property type="match status" value="1"/>
</dbReference>
<evidence type="ECO:0000313" key="5">
    <source>
        <dbReference type="Proteomes" id="UP001287445"/>
    </source>
</evidence>
<dbReference type="Gene3D" id="1.25.40.10">
    <property type="entry name" value="Tetratricopeptide repeat domain"/>
    <property type="match status" value="1"/>
</dbReference>
<evidence type="ECO:0000256" key="2">
    <source>
        <dbReference type="ARBA" id="ARBA00022803"/>
    </source>
</evidence>
<proteinExistence type="predicted"/>
<feature type="transmembrane region" description="Helical" evidence="3">
    <location>
        <begin position="263"/>
        <end position="281"/>
    </location>
</feature>
<comment type="caution">
    <text evidence="4">The sequence shown here is derived from an EMBL/GenBank/DDBJ whole genome shotgun (WGS) entry which is preliminary data.</text>
</comment>
<keyword evidence="3" id="KW-1133">Transmembrane helix</keyword>
<keyword evidence="3" id="KW-0812">Transmembrane</keyword>
<name>A0AAJ2QYA5_DELAC</name>
<dbReference type="InterPro" id="IPR052346">
    <property type="entry name" value="O-mannosyl-transferase_TMTC"/>
</dbReference>
<gene>
    <name evidence="4" type="ORF">SGN30_00820</name>
</gene>
<evidence type="ECO:0000313" key="4">
    <source>
        <dbReference type="EMBL" id="MDX4951952.1"/>
    </source>
</evidence>
<feature type="transmembrane region" description="Helical" evidence="3">
    <location>
        <begin position="326"/>
        <end position="344"/>
    </location>
</feature>
<reference evidence="4" key="1">
    <citation type="submission" date="2023-11" db="EMBL/GenBank/DDBJ databases">
        <title>Identification and selenium tolerance of Delftia acidovorans R3-25.</title>
        <authorList>
            <person name="Zhang S."/>
            <person name="Liu Y."/>
            <person name="Guo Y."/>
        </authorList>
    </citation>
    <scope>NUCLEOTIDE SEQUENCE</scope>
    <source>
        <strain evidence="4">R3-25</strain>
    </source>
</reference>
<organism evidence="4 5">
    <name type="scientific">Delftia acidovorans</name>
    <name type="common">Pseudomonas acidovorans</name>
    <name type="synonym">Comamonas acidovorans</name>
    <dbReference type="NCBI Taxonomy" id="80866"/>
    <lineage>
        <taxon>Bacteria</taxon>
        <taxon>Pseudomonadati</taxon>
        <taxon>Pseudomonadota</taxon>
        <taxon>Betaproteobacteria</taxon>
        <taxon>Burkholderiales</taxon>
        <taxon>Comamonadaceae</taxon>
        <taxon>Delftia</taxon>
    </lineage>
</organism>
<dbReference type="AlphaFoldDB" id="A0AAJ2QYA5"/>
<dbReference type="PANTHER" id="PTHR44227">
    <property type="match status" value="1"/>
</dbReference>
<feature type="transmembrane region" description="Helical" evidence="3">
    <location>
        <begin position="386"/>
        <end position="406"/>
    </location>
</feature>
<evidence type="ECO:0000256" key="3">
    <source>
        <dbReference type="SAM" id="Phobius"/>
    </source>
</evidence>
<dbReference type="InterPro" id="IPR011990">
    <property type="entry name" value="TPR-like_helical_dom_sf"/>
</dbReference>
<sequence length="630" mass="72027">MQTNLRKKILVAYPILLCTLLIYAYYPSITKLDYVWDDLQLFIFNPYLRDPELIWQGIFRPILEGTTYFRPLPLLTFCIEFLTQNNANPTVSHLVNLLIHLANTALLCAILFVYSKKSNNKLIIIITGSIIYSLHPALVEPVAWAAGRFDLLVTTFSLAAVYSFLRYTGWTQAFLTSLFFFFALLCKEMAITLPIAIFLLKFSQDRDSFYYSVKKIFKPDGIPLWGSLTISLAAYMAIRMHYMPEILHTDENLARKFYDIPHHISYVGWAFIFYFKMVFWPFSSLNPQHPLDPLDMTKLDVILGCLACVGLILLTTISLRFKARSLILLLCFAISLLPVSHIVPLTIGGNIGHERFLAYPLVWFSIFLAQLIYSTFLWGNKKSKKVTAFTFAAFIFCWTTYSSAVIKITTPLWQSDLSLWSWVLKINPELPYAALNYSIAAIREGDYESAENMLAKNESIQYSPKDAIFVLLTKADLQIRKGNAEIGTKLLEEYLLQQGIKSASDYSIDEKSKDSSKMKGLYAILARGYIYQEEFSKAEMVSDMLILSDPHNASSLLFSSYAKYGMDKWSEGEHLYKESTRYFVPAGVEEAAKSRSIFLSTLCKNHENSTPRVCSQFRVDNSINPKNAYR</sequence>
<keyword evidence="3" id="KW-0472">Membrane</keyword>
<dbReference type="RefSeq" id="WP_319070955.1">
    <property type="nucleotide sequence ID" value="NZ_JAWWMZ010000001.1"/>
</dbReference>
<protein>
    <recommendedName>
        <fullName evidence="6">Tetratricopeptide repeat protein</fullName>
    </recommendedName>
</protein>
<keyword evidence="2" id="KW-0802">TPR repeat</keyword>
<evidence type="ECO:0008006" key="6">
    <source>
        <dbReference type="Google" id="ProtNLM"/>
    </source>
</evidence>
<feature type="transmembrane region" description="Helical" evidence="3">
    <location>
        <begin position="94"/>
        <end position="115"/>
    </location>
</feature>